<name>A0A1Y2HEN5_9FUNG</name>
<dbReference type="InterPro" id="IPR022742">
    <property type="entry name" value="Hydrolase_4"/>
</dbReference>
<feature type="domain" description="Serine aminopeptidase S33" evidence="1">
    <location>
        <begin position="42"/>
        <end position="287"/>
    </location>
</feature>
<organism evidence="2 3">
    <name type="scientific">Catenaria anguillulae PL171</name>
    <dbReference type="NCBI Taxonomy" id="765915"/>
    <lineage>
        <taxon>Eukaryota</taxon>
        <taxon>Fungi</taxon>
        <taxon>Fungi incertae sedis</taxon>
        <taxon>Blastocladiomycota</taxon>
        <taxon>Blastocladiomycetes</taxon>
        <taxon>Blastocladiales</taxon>
        <taxon>Catenariaceae</taxon>
        <taxon>Catenaria</taxon>
    </lineage>
</organism>
<sequence>MPSLSAAQIKDLLNPSEGEWVACRDGYKVYSRTWTVPDSTPVIATVTFVHGLGEHIGRYEHVFDSFAKSGIQVHAWDQRGFGRTGLQPGASLGHNEGWDKVLDDVLDALNRNVVPGKPRFLIGQSMGGLIATDFVRQFGDVINVDGVIIASPAIATPASMRPPAPVITLLRAVSKFLPRNTITSSVDATKLARNPECIEKYLCDPLVHSAISFTTGRGIIDQGALIDSARGAAQWPAHVPVLLVHGDGDQITCPEGTKRFYERITHVKDRTLKVFEGALHELTNEVDIWEEVVGMYIEWIKERVARKAGKVQSKGESVVEEAKAPEPLVAA</sequence>
<dbReference type="Gene3D" id="3.40.50.1820">
    <property type="entry name" value="alpha/beta hydrolase"/>
    <property type="match status" value="1"/>
</dbReference>
<dbReference type="InterPro" id="IPR029058">
    <property type="entry name" value="AB_hydrolase_fold"/>
</dbReference>
<dbReference type="Proteomes" id="UP000193411">
    <property type="component" value="Unassembled WGS sequence"/>
</dbReference>
<evidence type="ECO:0000313" key="3">
    <source>
        <dbReference type="Proteomes" id="UP000193411"/>
    </source>
</evidence>
<dbReference type="STRING" id="765915.A0A1Y2HEN5"/>
<accession>A0A1Y2HEN5</accession>
<dbReference type="OrthoDB" id="10249433at2759"/>
<keyword evidence="3" id="KW-1185">Reference proteome</keyword>
<comment type="caution">
    <text evidence="2">The sequence shown here is derived from an EMBL/GenBank/DDBJ whole genome shotgun (WGS) entry which is preliminary data.</text>
</comment>
<keyword evidence="2" id="KW-0378">Hydrolase</keyword>
<dbReference type="PANTHER" id="PTHR11614">
    <property type="entry name" value="PHOSPHOLIPASE-RELATED"/>
    <property type="match status" value="1"/>
</dbReference>
<dbReference type="SUPFAM" id="SSF53474">
    <property type="entry name" value="alpha/beta-Hydrolases"/>
    <property type="match status" value="1"/>
</dbReference>
<dbReference type="InterPro" id="IPR000073">
    <property type="entry name" value="AB_hydrolase_1"/>
</dbReference>
<dbReference type="PRINTS" id="PR00111">
    <property type="entry name" value="ABHYDROLASE"/>
</dbReference>
<dbReference type="EMBL" id="MCFL01000039">
    <property type="protein sequence ID" value="ORZ33026.1"/>
    <property type="molecule type" value="Genomic_DNA"/>
</dbReference>
<dbReference type="AlphaFoldDB" id="A0A1Y2HEN5"/>
<reference evidence="2 3" key="1">
    <citation type="submission" date="2016-07" db="EMBL/GenBank/DDBJ databases">
        <title>Pervasive Adenine N6-methylation of Active Genes in Fungi.</title>
        <authorList>
            <consortium name="DOE Joint Genome Institute"/>
            <person name="Mondo S.J."/>
            <person name="Dannebaum R.O."/>
            <person name="Kuo R.C."/>
            <person name="Labutti K."/>
            <person name="Haridas S."/>
            <person name="Kuo A."/>
            <person name="Salamov A."/>
            <person name="Ahrendt S.R."/>
            <person name="Lipzen A."/>
            <person name="Sullivan W."/>
            <person name="Andreopoulos W.B."/>
            <person name="Clum A."/>
            <person name="Lindquist E."/>
            <person name="Daum C."/>
            <person name="Ramamoorthy G.K."/>
            <person name="Gryganskyi A."/>
            <person name="Culley D."/>
            <person name="Magnuson J.K."/>
            <person name="James T.Y."/>
            <person name="O'Malley M.A."/>
            <person name="Stajich J.E."/>
            <person name="Spatafora J.W."/>
            <person name="Visel A."/>
            <person name="Grigoriev I.V."/>
        </authorList>
    </citation>
    <scope>NUCLEOTIDE SEQUENCE [LARGE SCALE GENOMIC DNA]</scope>
    <source>
        <strain evidence="2 3">PL171</strain>
    </source>
</reference>
<dbReference type="InterPro" id="IPR051044">
    <property type="entry name" value="MAG_DAG_Lipase"/>
</dbReference>
<evidence type="ECO:0000259" key="1">
    <source>
        <dbReference type="Pfam" id="PF12146"/>
    </source>
</evidence>
<dbReference type="Pfam" id="PF12146">
    <property type="entry name" value="Hydrolase_4"/>
    <property type="match status" value="1"/>
</dbReference>
<dbReference type="GO" id="GO:0016787">
    <property type="term" value="F:hydrolase activity"/>
    <property type="evidence" value="ECO:0007669"/>
    <property type="project" value="UniProtKB-KW"/>
</dbReference>
<gene>
    <name evidence="2" type="ORF">BCR44DRAFT_54346</name>
</gene>
<proteinExistence type="predicted"/>
<evidence type="ECO:0000313" key="2">
    <source>
        <dbReference type="EMBL" id="ORZ33026.1"/>
    </source>
</evidence>
<protein>
    <submittedName>
        <fullName evidence="2">Alpha/Beta hydrolase protein</fullName>
    </submittedName>
</protein>